<dbReference type="RefSeq" id="WP_022766163.1">
    <property type="nucleotide sequence ID" value="NZ_FOXO01000025.1"/>
</dbReference>
<gene>
    <name evidence="3" type="ORF">SAMN04487928_12518</name>
</gene>
<organism evidence="3 4">
    <name type="scientific">Butyrivibrio proteoclasticus</name>
    <dbReference type="NCBI Taxonomy" id="43305"/>
    <lineage>
        <taxon>Bacteria</taxon>
        <taxon>Bacillati</taxon>
        <taxon>Bacillota</taxon>
        <taxon>Clostridia</taxon>
        <taxon>Lachnospirales</taxon>
        <taxon>Lachnospiraceae</taxon>
        <taxon>Butyrivibrio</taxon>
    </lineage>
</organism>
<dbReference type="EMBL" id="FOXO01000025">
    <property type="protein sequence ID" value="SFQ22989.1"/>
    <property type="molecule type" value="Genomic_DNA"/>
</dbReference>
<dbReference type="Pfam" id="PF14193">
    <property type="entry name" value="DUF4315"/>
    <property type="match status" value="1"/>
</dbReference>
<accession>A0A1I5WTB7</accession>
<feature type="coiled-coil region" evidence="1">
    <location>
        <begin position="5"/>
        <end position="39"/>
    </location>
</feature>
<feature type="compositionally biased region" description="Acidic residues" evidence="2">
    <location>
        <begin position="78"/>
        <end position="89"/>
    </location>
</feature>
<dbReference type="Proteomes" id="UP000182624">
    <property type="component" value="Unassembled WGS sequence"/>
</dbReference>
<protein>
    <recommendedName>
        <fullName evidence="5">DUF4315 family protein</fullName>
    </recommendedName>
</protein>
<keyword evidence="1" id="KW-0175">Coiled coil</keyword>
<feature type="region of interest" description="Disordered" evidence="2">
    <location>
        <begin position="69"/>
        <end position="89"/>
    </location>
</feature>
<dbReference type="OrthoDB" id="1957585at2"/>
<evidence type="ECO:0000313" key="4">
    <source>
        <dbReference type="Proteomes" id="UP000182624"/>
    </source>
</evidence>
<dbReference type="AlphaFoldDB" id="A0A1I5WTB7"/>
<evidence type="ECO:0000256" key="2">
    <source>
        <dbReference type="SAM" id="MobiDB-lite"/>
    </source>
</evidence>
<evidence type="ECO:0000256" key="1">
    <source>
        <dbReference type="SAM" id="Coils"/>
    </source>
</evidence>
<proteinExistence type="predicted"/>
<dbReference type="InterPro" id="IPR025464">
    <property type="entry name" value="DUF4315"/>
</dbReference>
<name>A0A1I5WTB7_9FIRM</name>
<evidence type="ECO:0008006" key="5">
    <source>
        <dbReference type="Google" id="ProtNLM"/>
    </source>
</evidence>
<sequence length="89" mass="10256">MFERLDRYKAELAKARERKAEIDARVRALEKKCQEEEKTAVHDMMKAADITPEELQKLITYTRIKGNMPGDKSVGEIVNEEGITDETED</sequence>
<reference evidence="4" key="1">
    <citation type="submission" date="2016-10" db="EMBL/GenBank/DDBJ databases">
        <authorList>
            <person name="Varghese N."/>
            <person name="Submissions S."/>
        </authorList>
    </citation>
    <scope>NUCLEOTIDE SEQUENCE [LARGE SCALE GENOMIC DNA]</scope>
    <source>
        <strain evidence="4">P18</strain>
    </source>
</reference>
<evidence type="ECO:0000313" key="3">
    <source>
        <dbReference type="EMBL" id="SFQ22989.1"/>
    </source>
</evidence>
<keyword evidence="4" id="KW-1185">Reference proteome</keyword>